<dbReference type="EMBL" id="JBAHYK010000571">
    <property type="protein sequence ID" value="KAL0572869.1"/>
    <property type="molecule type" value="Genomic_DNA"/>
</dbReference>
<feature type="region of interest" description="Disordered" evidence="1">
    <location>
        <begin position="1"/>
        <end position="30"/>
    </location>
</feature>
<comment type="caution">
    <text evidence="2">The sequence shown here is derived from an EMBL/GenBank/DDBJ whole genome shotgun (WGS) entry which is preliminary data.</text>
</comment>
<proteinExistence type="predicted"/>
<name>A0ABR3F7R7_9AGAR</name>
<evidence type="ECO:0000313" key="2">
    <source>
        <dbReference type="EMBL" id="KAL0571131.1"/>
    </source>
</evidence>
<reference evidence="2 4" key="1">
    <citation type="submission" date="2024-02" db="EMBL/GenBank/DDBJ databases">
        <title>A draft genome for the cacao thread blight pathogen Marasmius crinis-equi.</title>
        <authorList>
            <person name="Cohen S.P."/>
            <person name="Baruah I.K."/>
            <person name="Amoako-Attah I."/>
            <person name="Bukari Y."/>
            <person name="Meinhardt L.W."/>
            <person name="Bailey B.A."/>
        </authorList>
    </citation>
    <scope>NUCLEOTIDE SEQUENCE [LARGE SCALE GENOMIC DNA]</scope>
    <source>
        <strain evidence="2 4">GH-76</strain>
    </source>
</reference>
<evidence type="ECO:0000256" key="1">
    <source>
        <dbReference type="SAM" id="MobiDB-lite"/>
    </source>
</evidence>
<dbReference type="Proteomes" id="UP001465976">
    <property type="component" value="Unassembled WGS sequence"/>
</dbReference>
<protein>
    <submittedName>
        <fullName evidence="2">Uncharacterized protein</fullName>
    </submittedName>
</protein>
<evidence type="ECO:0000313" key="3">
    <source>
        <dbReference type="EMBL" id="KAL0572869.1"/>
    </source>
</evidence>
<organism evidence="2 4">
    <name type="scientific">Marasmius crinis-equi</name>
    <dbReference type="NCBI Taxonomy" id="585013"/>
    <lineage>
        <taxon>Eukaryota</taxon>
        <taxon>Fungi</taxon>
        <taxon>Dikarya</taxon>
        <taxon>Basidiomycota</taxon>
        <taxon>Agaricomycotina</taxon>
        <taxon>Agaricomycetes</taxon>
        <taxon>Agaricomycetidae</taxon>
        <taxon>Agaricales</taxon>
        <taxon>Marasmiineae</taxon>
        <taxon>Marasmiaceae</taxon>
        <taxon>Marasmius</taxon>
    </lineage>
</organism>
<accession>A0ABR3F7R7</accession>
<keyword evidence="4" id="KW-1185">Reference proteome</keyword>
<evidence type="ECO:0000313" key="4">
    <source>
        <dbReference type="Proteomes" id="UP001465976"/>
    </source>
</evidence>
<dbReference type="EMBL" id="JBAHYK010000816">
    <property type="protein sequence ID" value="KAL0571131.1"/>
    <property type="molecule type" value="Genomic_DNA"/>
</dbReference>
<gene>
    <name evidence="3" type="ORF">V5O48_009100</name>
    <name evidence="2" type="ORF">V5O48_010823</name>
</gene>
<sequence length="194" mass="20639">MTLTAPLEPALPDLSQCEPRSPSPIEHRPISALRSKSSVLLTPVGHSASPSPINIIGITSPRTRTLEPSQAASLDSKSLTPGFESPAISTSFRSLFVIHESESPSAHTQACSPTIYIPPPAPLHKHKRPGHGLILCLRNLPEFSIPASPPLGQSPPVISPRPVCNCSPLKSPFLIRKGKGKGVDRSGYFVKVSV</sequence>